<dbReference type="Proteomes" id="UP001203342">
    <property type="component" value="Unassembled WGS sequence"/>
</dbReference>
<dbReference type="NCBIfam" id="TIGR04131">
    <property type="entry name" value="Bac_Flav_CTERM"/>
    <property type="match status" value="1"/>
</dbReference>
<keyword evidence="3" id="KW-1185">Reference proteome</keyword>
<dbReference type="Pfam" id="PF13585">
    <property type="entry name" value="CHU_C"/>
    <property type="match status" value="1"/>
</dbReference>
<dbReference type="Gene3D" id="2.60.40.10">
    <property type="entry name" value="Immunoglobulins"/>
    <property type="match status" value="1"/>
</dbReference>
<evidence type="ECO:0000256" key="1">
    <source>
        <dbReference type="ARBA" id="ARBA00022729"/>
    </source>
</evidence>
<evidence type="ECO:0000313" key="3">
    <source>
        <dbReference type="Proteomes" id="UP001203342"/>
    </source>
</evidence>
<protein>
    <submittedName>
        <fullName evidence="2">T9SS type B sorting domain-containing protein</fullName>
    </submittedName>
</protein>
<dbReference type="InterPro" id="IPR014755">
    <property type="entry name" value="Cu-Rt/internalin_Ig-like"/>
</dbReference>
<organism evidence="2 3">
    <name type="scientific">Flavobacterium fragile</name>
    <dbReference type="NCBI Taxonomy" id="2949085"/>
    <lineage>
        <taxon>Bacteria</taxon>
        <taxon>Pseudomonadati</taxon>
        <taxon>Bacteroidota</taxon>
        <taxon>Flavobacteriia</taxon>
        <taxon>Flavobacteriales</taxon>
        <taxon>Flavobacteriaceae</taxon>
        <taxon>Flavobacterium</taxon>
    </lineage>
</organism>
<dbReference type="EMBL" id="JAMLJN010000001">
    <property type="protein sequence ID" value="MCL9769113.1"/>
    <property type="molecule type" value="Genomic_DNA"/>
</dbReference>
<dbReference type="RefSeq" id="WP_250579697.1">
    <property type="nucleotide sequence ID" value="NZ_JAMLJN010000001.1"/>
</dbReference>
<sequence>MNFLKIFALSIGLLLLSNKTYSQCFQIESILVDACDNGADEGLNEMFRMKIGPAPLNTSNLTVTFPAQIWLGVVQNATTAAKVTQLNAYITASGGCGLILEPPGGILPANATVILVTSQNLDVNLNSFSSLASTIYMIFQNNPSRTGGHFANYNPIPGTRTLSVSFGSGCSDSVTYERSNLVDTSGNIGTENGATVNFTPSGTPSYINNGCIAPIAPFTVEAGTSPVTACPGQTINLTGSAQGQTSVSWSATTGSFSNTNTLSTSYTVPTSALSGSTITLTLTATNTCGATLSDQIIINISGSTLTLDSANNTQTVCSGNAITPIQYTFGGGATGVNVTGLPTGVTATTSGNTVTISGTATGDFSYSITTVGGCGSVTLNGSITVSSNATLVLDSANNTQTVCSGNAITPIQYTFGGGATGATVTGLPTGVTATTSGNTVTISGTATGDFSYSITTVGGCGSVTLNGSITVSSNATLVLDSGNNTQTICSGNAIAPIQYTFGGGATGVNVTGLPTGVTTTTSGNTVTISGTAAGDFSYTITTVGGCGSVTLNGSITVSSNATLVLDSANNTQTICSGNAIAPIQYTFGGGATGATVTGLPTGVTATTSGNTVTISGTATGDFSYSITTVGGCGNVTLNGSITVSSNATLVLDSANNTQTVCSGNAIASIQYTFGGGATGATVTGLPTGVTATTSGNTVTISGTAAGDFSYSITTVGGCGNVTLNGGVTLTSGTTPNFNPILPMCTGSTVSPLPNTSLEGITGTWSPAFNNTTTTTYTFTPDNGQCAVSTQLTVTIYPVPVVIASSAMSSFCSGGTTSISLSSNVPNAVFSWTVTGANITGASGGSGNSINQTLDVSPNTTTTVALTYTIFAEANGCVGPATQVQILVSPIPNVNIVHNNLPICSGATTAISFTSSISGTQFNWIVLNAAGVTGATNGSGNEIIQTLTTTGLSSGSVTYQVTPILNGCPGNPELVTVTVNPKPSIFTNSNQPVLCSNQSTAITVSTFEPNTVINWVVQPMGVDGAMDGTYTGTDLLIAQTLTTTGNAAGYVDYYITPSLSGCDGETIVVRINVNPIPEPVLTDGVICVDATGNPFQTFVLDSGLSSATHDFIWYFNNNPIPNSNTATFTADEVGTYGVMATVRSTNCSSEIVTATITSSTPSDGITVEQSNYFSGNATLLVTVTGGTGVLEYQLDNGALQSSNVFTNVSSGLHTITAVDTQGCTYLTYEVYVIEYPQYFTPNGDGYNDTWFIAGLQATDKINIFDRYGKLIKQLQGEESWDGTYNQQQLPSTDYWFTVDYTENGNPKQFKAHFSLKR</sequence>
<gene>
    <name evidence="2" type="ORF">NAT47_01655</name>
</gene>
<dbReference type="Gene3D" id="2.60.40.1220">
    <property type="match status" value="1"/>
</dbReference>
<keyword evidence="1" id="KW-0732">Signal</keyword>
<evidence type="ECO:0000313" key="2">
    <source>
        <dbReference type="EMBL" id="MCL9769113.1"/>
    </source>
</evidence>
<dbReference type="InterPro" id="IPR026341">
    <property type="entry name" value="T9SS_type_B"/>
</dbReference>
<name>A0ABT0TE31_9FLAO</name>
<reference evidence="2 3" key="1">
    <citation type="submission" date="2022-05" db="EMBL/GenBank/DDBJ databases">
        <title>Flavobacterium sp., isolated from activated sludge.</title>
        <authorList>
            <person name="Ran Q."/>
        </authorList>
    </citation>
    <scope>NUCLEOTIDE SEQUENCE [LARGE SCALE GENOMIC DNA]</scope>
    <source>
        <strain evidence="2 3">HXWNR69</strain>
    </source>
</reference>
<accession>A0ABT0TE31</accession>
<dbReference type="InterPro" id="IPR013783">
    <property type="entry name" value="Ig-like_fold"/>
</dbReference>
<proteinExistence type="predicted"/>
<comment type="caution">
    <text evidence="2">The sequence shown here is derived from an EMBL/GenBank/DDBJ whole genome shotgun (WGS) entry which is preliminary data.</text>
</comment>